<feature type="domain" description="SLH" evidence="2">
    <location>
        <begin position="250"/>
        <end position="307"/>
    </location>
</feature>
<dbReference type="Pfam" id="PF00395">
    <property type="entry name" value="SLH"/>
    <property type="match status" value="2"/>
</dbReference>
<reference evidence="3 4" key="1">
    <citation type="journal article" date="2008" name="J. Bacteriol.">
        <title>The genome of Heliobacterium modesticaldum, a phototrophic representative of the Firmicutes containing the simplest photosynthetic apparatus.</title>
        <authorList>
            <person name="Sattley W.M."/>
            <person name="Madigan M.T."/>
            <person name="Swingley W.D."/>
            <person name="Cheung P.C."/>
            <person name="Clocksin K.M."/>
            <person name="Conrad A.L."/>
            <person name="Dejesa L.C."/>
            <person name="Honchak B.M."/>
            <person name="Jung D.O."/>
            <person name="Karbach L.E."/>
            <person name="Kurdoglu A."/>
            <person name="Lahiri S."/>
            <person name="Mastrian S.D."/>
            <person name="Page L.E."/>
            <person name="Taylor H.L."/>
            <person name="Wang Z.T."/>
            <person name="Raymond J."/>
            <person name="Chen M."/>
            <person name="Blankenship R.E."/>
            <person name="Touchman J.W."/>
        </authorList>
    </citation>
    <scope>NUCLEOTIDE SEQUENCE [LARGE SCALE GENOMIC DNA]</scope>
    <source>
        <strain evidence="4">ATCC 51547 / Ice1</strain>
    </source>
</reference>
<name>B0TAW4_HELMI</name>
<sequence>MRSEYGTPDCPTIHPIMYILEALGGNLLRKRLLFFTTLALVTLGAGMAEAGDIRVRFEDVERPGVWSPVAVQSAGTMTSENLSESVPRVNFGDNQTLRSVFLVAPTEGPQSVGVGSRITVTLPFGIEYMQVPTAERLDKYVSCPSMINWLVNAITTEGDRPAFRLVSATPRSLTVEIANMRPTGVPFVEFTFHSKDLSMVRVSEMVTWSDRDGKFSDGMTRQEFFSYFIDVSPSLKQIEESVKGEEAEQLRSFTDADKTKPELQGRLAGLVKQNLVIGRPGHRLAPDAPITRAEAVTLVSRAQQWDNPSTPTFADMENSWAWGPVSAATVNGLAKGYPDGTFRPENPIAREEAFLLLERLYDNNVSRK</sequence>
<dbReference type="AlphaFoldDB" id="B0TAW4"/>
<dbReference type="eggNOG" id="COG4632">
    <property type="taxonomic scope" value="Bacteria"/>
</dbReference>
<keyword evidence="1" id="KW-0677">Repeat</keyword>
<dbReference type="EMBL" id="CP000930">
    <property type="protein sequence ID" value="ABZ85075.1"/>
    <property type="molecule type" value="Genomic_DNA"/>
</dbReference>
<evidence type="ECO:0000256" key="1">
    <source>
        <dbReference type="ARBA" id="ARBA00022737"/>
    </source>
</evidence>
<evidence type="ECO:0000313" key="3">
    <source>
        <dbReference type="EMBL" id="ABZ85075.1"/>
    </source>
</evidence>
<dbReference type="HOGENOM" id="CLU_808735_0_0_9"/>
<evidence type="ECO:0000313" key="4">
    <source>
        <dbReference type="Proteomes" id="UP000008550"/>
    </source>
</evidence>
<evidence type="ECO:0000259" key="2">
    <source>
        <dbReference type="PROSITE" id="PS51272"/>
    </source>
</evidence>
<gene>
    <name evidence="3" type="ORF">HM1_2538</name>
</gene>
<dbReference type="STRING" id="498761.HM1_2538"/>
<dbReference type="InterPro" id="IPR001119">
    <property type="entry name" value="SLH_dom"/>
</dbReference>
<organism evidence="3 4">
    <name type="scientific">Heliobacterium modesticaldum (strain ATCC 51547 / Ice1)</name>
    <dbReference type="NCBI Taxonomy" id="498761"/>
    <lineage>
        <taxon>Bacteria</taxon>
        <taxon>Bacillati</taxon>
        <taxon>Bacillota</taxon>
        <taxon>Clostridia</taxon>
        <taxon>Eubacteriales</taxon>
        <taxon>Heliobacteriaceae</taxon>
        <taxon>Heliomicrobium</taxon>
    </lineage>
</organism>
<keyword evidence="4" id="KW-1185">Reference proteome</keyword>
<feature type="domain" description="SLH" evidence="2">
    <location>
        <begin position="308"/>
        <end position="368"/>
    </location>
</feature>
<dbReference type="Proteomes" id="UP000008550">
    <property type="component" value="Chromosome"/>
</dbReference>
<dbReference type="KEGG" id="hmo:HM1_2538"/>
<dbReference type="OrthoDB" id="2112962at2"/>
<dbReference type="PROSITE" id="PS51272">
    <property type="entry name" value="SLH"/>
    <property type="match status" value="2"/>
</dbReference>
<protein>
    <submittedName>
        <fullName evidence="3">S-layer protein, putative</fullName>
    </submittedName>
</protein>
<proteinExistence type="predicted"/>
<accession>B0TAW4</accession>